<comment type="caution">
    <text evidence="1">The sequence shown here is derived from an EMBL/GenBank/DDBJ whole genome shotgun (WGS) entry which is preliminary data.</text>
</comment>
<name>A0ACC2ZR81_9EURO</name>
<gene>
    <name evidence="1" type="ORF">H2198_010776</name>
</gene>
<dbReference type="Proteomes" id="UP001172386">
    <property type="component" value="Unassembled WGS sequence"/>
</dbReference>
<dbReference type="EMBL" id="JAPDRQ010000418">
    <property type="protein sequence ID" value="KAJ9649901.1"/>
    <property type="molecule type" value="Genomic_DNA"/>
</dbReference>
<proteinExistence type="predicted"/>
<sequence length="587" mass="68162">MARKRSSTYVPAASKKQRTSAPIEVPKKASTLVNLPPEVLDQVLSYLVVIPWDPVDGLWGSGIERLFRRNVMQINRYIRKQAIDLMVRSTLWVHIVCQTRAAYKRLRWHLKRLPAVPSKYRSILPSELPGLHLEFGQPGNLRRTRSFTEDDTNLVFPFNFQSIAMIIGSLIGSSTDIQSLTIRQDHLSPQLERVITQQIHSLVPLLRHDLDVTITNSHANKIVYPRHKKQKMTSSFPRADDLMSIVLNLDTYDRKLEATLLCMHYNFVLFIVTDHDPYVGFDDEFEPLLTGPLVAWAGSTGALCQPGWQTDPNNLERMRRARTLHYLEYRACLGYMEGVREYGYDFVFCNYVEISNMPGINHGSPRWRRDIFNVFYGLPDFELAQLHHARALIYWHRHQYYEEMIHDGILEEDEGNNEEENMVAALMWAYYAWSLDMKNKIYSRFLRRLIEEADEFLVGEALEYMLTYHEANNADSFGGDPILLVEWCREGNTRQNISRAQQIARLADVAYDKRRGDELPKEHDPDERWHAQDRFLKPEDYDEACEGGECFCCKGGLKVELLNDNSEDEDPVGQSFSHVAPWSQWNL</sequence>
<protein>
    <submittedName>
        <fullName evidence="1">Uncharacterized protein</fullName>
    </submittedName>
</protein>
<organism evidence="1 2">
    <name type="scientific">Neophaeococcomyces mojaviensis</name>
    <dbReference type="NCBI Taxonomy" id="3383035"/>
    <lineage>
        <taxon>Eukaryota</taxon>
        <taxon>Fungi</taxon>
        <taxon>Dikarya</taxon>
        <taxon>Ascomycota</taxon>
        <taxon>Pezizomycotina</taxon>
        <taxon>Eurotiomycetes</taxon>
        <taxon>Chaetothyriomycetidae</taxon>
        <taxon>Chaetothyriales</taxon>
        <taxon>Chaetothyriales incertae sedis</taxon>
        <taxon>Neophaeococcomyces</taxon>
    </lineage>
</organism>
<keyword evidence="2" id="KW-1185">Reference proteome</keyword>
<evidence type="ECO:0000313" key="1">
    <source>
        <dbReference type="EMBL" id="KAJ9649901.1"/>
    </source>
</evidence>
<reference evidence="1" key="1">
    <citation type="submission" date="2022-10" db="EMBL/GenBank/DDBJ databases">
        <title>Culturing micro-colonial fungi from biological soil crusts in the Mojave desert and describing Neophaeococcomyces mojavensis, and introducing the new genera and species Taxawa tesnikishii.</title>
        <authorList>
            <person name="Kurbessoian T."/>
            <person name="Stajich J.E."/>
        </authorList>
    </citation>
    <scope>NUCLEOTIDE SEQUENCE</scope>
    <source>
        <strain evidence="1">JES_112</strain>
    </source>
</reference>
<evidence type="ECO:0000313" key="2">
    <source>
        <dbReference type="Proteomes" id="UP001172386"/>
    </source>
</evidence>
<accession>A0ACC2ZR81</accession>